<proteinExistence type="predicted"/>
<dbReference type="AlphaFoldDB" id="A0A9P6JII7"/>
<evidence type="ECO:0000313" key="3">
    <source>
        <dbReference type="Proteomes" id="UP000807306"/>
    </source>
</evidence>
<keyword evidence="3" id="KW-1185">Reference proteome</keyword>
<dbReference type="EMBL" id="MU157960">
    <property type="protein sequence ID" value="KAF9522110.1"/>
    <property type="molecule type" value="Genomic_DNA"/>
</dbReference>
<evidence type="ECO:0000313" key="2">
    <source>
        <dbReference type="EMBL" id="KAF9522110.1"/>
    </source>
</evidence>
<feature type="compositionally biased region" description="Polar residues" evidence="1">
    <location>
        <begin position="77"/>
        <end position="89"/>
    </location>
</feature>
<accession>A0A9P6JII7</accession>
<protein>
    <recommendedName>
        <fullName evidence="4">Arrestin-like N-terminal domain-containing protein</fullName>
    </recommendedName>
</protein>
<name>A0A9P6JII7_9AGAR</name>
<evidence type="ECO:0008006" key="4">
    <source>
        <dbReference type="Google" id="ProtNLM"/>
    </source>
</evidence>
<dbReference type="InterPro" id="IPR014752">
    <property type="entry name" value="Arrestin-like_C"/>
</dbReference>
<reference evidence="2" key="1">
    <citation type="submission" date="2020-11" db="EMBL/GenBank/DDBJ databases">
        <authorList>
            <consortium name="DOE Joint Genome Institute"/>
            <person name="Ahrendt S."/>
            <person name="Riley R."/>
            <person name="Andreopoulos W."/>
            <person name="Labutti K."/>
            <person name="Pangilinan J."/>
            <person name="Ruiz-Duenas F.J."/>
            <person name="Barrasa J.M."/>
            <person name="Sanchez-Garcia M."/>
            <person name="Camarero S."/>
            <person name="Miyauchi S."/>
            <person name="Serrano A."/>
            <person name="Linde D."/>
            <person name="Babiker R."/>
            <person name="Drula E."/>
            <person name="Ayuso-Fernandez I."/>
            <person name="Pacheco R."/>
            <person name="Padilla G."/>
            <person name="Ferreira P."/>
            <person name="Barriuso J."/>
            <person name="Kellner H."/>
            <person name="Castanera R."/>
            <person name="Alfaro M."/>
            <person name="Ramirez L."/>
            <person name="Pisabarro A.G."/>
            <person name="Kuo A."/>
            <person name="Tritt A."/>
            <person name="Lipzen A."/>
            <person name="He G."/>
            <person name="Yan M."/>
            <person name="Ng V."/>
            <person name="Cullen D."/>
            <person name="Martin F."/>
            <person name="Rosso M.-N."/>
            <person name="Henrissat B."/>
            <person name="Hibbett D."/>
            <person name="Martinez A.T."/>
            <person name="Grigoriev I.V."/>
        </authorList>
    </citation>
    <scope>NUCLEOTIDE SEQUENCE</scope>
    <source>
        <strain evidence="2">CBS 506.95</strain>
    </source>
</reference>
<sequence length="427" mass="47132">MSPSYCFLRLSFPMPTSNPQSAPMAGQSPVHSDWQRQDSGLTAFFRRNRFSTVSTLTNASSETTLPEYSEVDNASTVDNTTLGSLDQPVSPSPALDTLAEDHSMDDTESSYAYPIGQEKPWAVLHLKSCLPSTPSLPILVGNTALKGSLALKSQSAESIQEIYITLKGKIQISSSDVGTETFFHQRFTIWTKTTGSSPLYSPEEGDDFAWAFEEKLESQRNFPFSIPVPTHVDFATKQAVFQSTIDPSSSVMPSLPSSFSETGIPVEVHYSAMATIVLGRFRKDGRIKAGVIYIRGEQPPPLSSLSRRTAYNTPISTLLPRVLPGPDIDPTGWDNHPKVTTHGFFQEEGGTSRWIEHSFLLSLALPRTYARGTVIPCYIQMSCADEVAVRYLGNPKAPCVRLVRRVTYTLPINDHLRTSSTIYESYL</sequence>
<organism evidence="2 3">
    <name type="scientific">Crepidotus variabilis</name>
    <dbReference type="NCBI Taxonomy" id="179855"/>
    <lineage>
        <taxon>Eukaryota</taxon>
        <taxon>Fungi</taxon>
        <taxon>Dikarya</taxon>
        <taxon>Basidiomycota</taxon>
        <taxon>Agaricomycotina</taxon>
        <taxon>Agaricomycetes</taxon>
        <taxon>Agaricomycetidae</taxon>
        <taxon>Agaricales</taxon>
        <taxon>Agaricineae</taxon>
        <taxon>Crepidotaceae</taxon>
        <taxon>Crepidotus</taxon>
    </lineage>
</organism>
<comment type="caution">
    <text evidence="2">The sequence shown here is derived from an EMBL/GenBank/DDBJ whole genome shotgun (WGS) entry which is preliminary data.</text>
</comment>
<evidence type="ECO:0000256" key="1">
    <source>
        <dbReference type="SAM" id="MobiDB-lite"/>
    </source>
</evidence>
<dbReference type="OrthoDB" id="3262423at2759"/>
<feature type="region of interest" description="Disordered" evidence="1">
    <location>
        <begin position="77"/>
        <end position="97"/>
    </location>
</feature>
<gene>
    <name evidence="2" type="ORF">CPB83DRAFT_911521</name>
</gene>
<dbReference type="Proteomes" id="UP000807306">
    <property type="component" value="Unassembled WGS sequence"/>
</dbReference>
<dbReference type="Gene3D" id="2.60.40.640">
    <property type="match status" value="1"/>
</dbReference>